<accession>A0A382FDI9</accession>
<name>A0A382FDI9_9ZZZZ</name>
<evidence type="ECO:0000256" key="1">
    <source>
        <dbReference type="SAM" id="MobiDB-lite"/>
    </source>
</evidence>
<gene>
    <name evidence="2" type="ORF">METZ01_LOCUS213546</name>
</gene>
<feature type="region of interest" description="Disordered" evidence="1">
    <location>
        <begin position="1"/>
        <end position="20"/>
    </location>
</feature>
<evidence type="ECO:0000313" key="2">
    <source>
        <dbReference type="EMBL" id="SVB60692.1"/>
    </source>
</evidence>
<sequence length="101" mass="10863">MGIWKRLFGSGGKSAMTPRQDEALDTEALMEELKAEGASAKAGEVSVKSSPQDVFRYTFVRLMAGTTTATLRADLVQRGFSGKVADAYITLVQSTLFPGRS</sequence>
<protein>
    <submittedName>
        <fullName evidence="2">Uncharacterized protein</fullName>
    </submittedName>
</protein>
<dbReference type="EMBL" id="UINC01049208">
    <property type="protein sequence ID" value="SVB60692.1"/>
    <property type="molecule type" value="Genomic_DNA"/>
</dbReference>
<proteinExistence type="predicted"/>
<reference evidence="2" key="1">
    <citation type="submission" date="2018-05" db="EMBL/GenBank/DDBJ databases">
        <authorList>
            <person name="Lanie J.A."/>
            <person name="Ng W.-L."/>
            <person name="Kazmierczak K.M."/>
            <person name="Andrzejewski T.M."/>
            <person name="Davidsen T.M."/>
            <person name="Wayne K.J."/>
            <person name="Tettelin H."/>
            <person name="Glass J.I."/>
            <person name="Rusch D."/>
            <person name="Podicherti R."/>
            <person name="Tsui H.-C.T."/>
            <person name="Winkler M.E."/>
        </authorList>
    </citation>
    <scope>NUCLEOTIDE SEQUENCE</scope>
</reference>
<dbReference type="AlphaFoldDB" id="A0A382FDI9"/>
<organism evidence="2">
    <name type="scientific">marine metagenome</name>
    <dbReference type="NCBI Taxonomy" id="408172"/>
    <lineage>
        <taxon>unclassified sequences</taxon>
        <taxon>metagenomes</taxon>
        <taxon>ecological metagenomes</taxon>
    </lineage>
</organism>